<evidence type="ECO:0000313" key="2">
    <source>
        <dbReference type="EMBL" id="KAF3540938.1"/>
    </source>
</evidence>
<organism evidence="2 3">
    <name type="scientific">Brassica cretica</name>
    <name type="common">Mustard</name>
    <dbReference type="NCBI Taxonomy" id="69181"/>
    <lineage>
        <taxon>Eukaryota</taxon>
        <taxon>Viridiplantae</taxon>
        <taxon>Streptophyta</taxon>
        <taxon>Embryophyta</taxon>
        <taxon>Tracheophyta</taxon>
        <taxon>Spermatophyta</taxon>
        <taxon>Magnoliopsida</taxon>
        <taxon>eudicotyledons</taxon>
        <taxon>Gunneridae</taxon>
        <taxon>Pentapetalae</taxon>
        <taxon>rosids</taxon>
        <taxon>malvids</taxon>
        <taxon>Brassicales</taxon>
        <taxon>Brassicaceae</taxon>
        <taxon>Brassiceae</taxon>
        <taxon>Brassica</taxon>
    </lineage>
</organism>
<gene>
    <name evidence="2" type="ORF">F2Q69_00023393</name>
</gene>
<dbReference type="Proteomes" id="UP000712600">
    <property type="component" value="Unassembled WGS sequence"/>
</dbReference>
<dbReference type="InterPro" id="IPR026960">
    <property type="entry name" value="RVT-Znf"/>
</dbReference>
<accession>A0A8S9QQF5</accession>
<name>A0A8S9QQF5_BRACR</name>
<reference evidence="2" key="1">
    <citation type="submission" date="2019-12" db="EMBL/GenBank/DDBJ databases">
        <title>Genome sequencing and annotation of Brassica cretica.</title>
        <authorList>
            <person name="Studholme D.J."/>
            <person name="Sarris P."/>
        </authorList>
    </citation>
    <scope>NUCLEOTIDE SEQUENCE</scope>
    <source>
        <strain evidence="2">PFS-109/04</strain>
        <tissue evidence="2">Leaf</tissue>
    </source>
</reference>
<protein>
    <recommendedName>
        <fullName evidence="1">Reverse transcriptase zinc-binding domain-containing protein</fullName>
    </recommendedName>
</protein>
<dbReference type="EMBL" id="QGKX02001290">
    <property type="protein sequence ID" value="KAF3540938.1"/>
    <property type="molecule type" value="Genomic_DNA"/>
</dbReference>
<comment type="caution">
    <text evidence="2">The sequence shown here is derived from an EMBL/GenBank/DDBJ whole genome shotgun (WGS) entry which is preliminary data.</text>
</comment>
<sequence length="175" mass="20061">MGLEEAAPAETISQTGEVIGERGTQKLGIVRNTKIADVLAEDQWRFRNSRDSSIEKVLAQVKANPLTLTPNADDVVKWKRGDVAYVSEFSAYNTWNIVHTQNIKVPWAKLIWFKQGVPRFAFVTWLAVKDRLSTGSRMRAWGLLAPYSDRRHHQTRLRFWVAFFTQHMIGSLLFS</sequence>
<proteinExistence type="predicted"/>
<dbReference type="AlphaFoldDB" id="A0A8S9QQF5"/>
<feature type="domain" description="Reverse transcriptase zinc-binding" evidence="1">
    <location>
        <begin position="89"/>
        <end position="143"/>
    </location>
</feature>
<dbReference type="Pfam" id="PF13966">
    <property type="entry name" value="zf-RVT"/>
    <property type="match status" value="1"/>
</dbReference>
<evidence type="ECO:0000313" key="3">
    <source>
        <dbReference type="Proteomes" id="UP000712600"/>
    </source>
</evidence>
<evidence type="ECO:0000259" key="1">
    <source>
        <dbReference type="Pfam" id="PF13966"/>
    </source>
</evidence>